<accession>A0A1T4PRC1</accession>
<dbReference type="RefSeq" id="WP_078831737.1">
    <property type="nucleotide sequence ID" value="NZ_FUWH01000006.1"/>
</dbReference>
<dbReference type="Gene3D" id="2.40.420.20">
    <property type="match status" value="1"/>
</dbReference>
<comment type="similarity">
    <text evidence="2">Belongs to the membrane fusion protein (MFP) (TC 8.A.1) family.</text>
</comment>
<dbReference type="InterPro" id="IPR006143">
    <property type="entry name" value="RND_pump_MFP"/>
</dbReference>
<evidence type="ECO:0000259" key="5">
    <source>
        <dbReference type="Pfam" id="PF25917"/>
    </source>
</evidence>
<dbReference type="Pfam" id="PF25917">
    <property type="entry name" value="BSH_RND"/>
    <property type="match status" value="1"/>
</dbReference>
<dbReference type="InterPro" id="IPR058626">
    <property type="entry name" value="MdtA-like_b-barrel"/>
</dbReference>
<comment type="subcellular location">
    <subcellularLocation>
        <location evidence="1">Cell envelope</location>
    </subcellularLocation>
</comment>
<evidence type="ECO:0000313" key="8">
    <source>
        <dbReference type="EMBL" id="SJZ93757.1"/>
    </source>
</evidence>
<dbReference type="EMBL" id="FUWH01000006">
    <property type="protein sequence ID" value="SJZ93757.1"/>
    <property type="molecule type" value="Genomic_DNA"/>
</dbReference>
<proteinExistence type="inferred from homology"/>
<evidence type="ECO:0000259" key="4">
    <source>
        <dbReference type="Pfam" id="PF25876"/>
    </source>
</evidence>
<name>A0A1T4PRC1_9BACT</name>
<reference evidence="8 9" key="1">
    <citation type="submission" date="2017-02" db="EMBL/GenBank/DDBJ databases">
        <authorList>
            <person name="Peterson S.W."/>
        </authorList>
    </citation>
    <scope>NUCLEOTIDE SEQUENCE [LARGE SCALE GENOMIC DNA]</scope>
    <source>
        <strain evidence="8 9">DSM 22335</strain>
    </source>
</reference>
<dbReference type="Gene3D" id="2.40.30.170">
    <property type="match status" value="1"/>
</dbReference>
<evidence type="ECO:0000259" key="7">
    <source>
        <dbReference type="Pfam" id="PF25967"/>
    </source>
</evidence>
<sequence>MKKLSIYLAYAAVLYFAACAGKDNNQQAAPPPPALPVVKLESGSATTWQSYPATVEGTTNVDIRPQVSGYLEKIYVQDGAWVNQGQPLFSINAKEYNQYSKTADANIQLAKASVERAQVEVDRLEPLVAGKVISEVQLKTAKAVLREAQAGYAQAISGKSSAEITLGYTLITAPVSGYVGHINFKQGSLIGKGEQLPLTSVTAVDNVHAYFSMSEADFFGFFAHVEGNSVEEKIKRLPAVELQLADNTLYPEKGKVELVQGQFDRTSGSIAFRALFTNKEKLLRSGISGRIRIPFQQNDKLLVPQQSTFELQDKVFVFALGDSNKVAGRQITVIGKSGSNYIVEKGLNKGETIVYSGIQRLRDGAVITPQRISLDSVLAAR</sequence>
<dbReference type="InterPro" id="IPR058627">
    <property type="entry name" value="MdtA-like_C"/>
</dbReference>
<dbReference type="Pfam" id="PF25967">
    <property type="entry name" value="RND-MFP_C"/>
    <property type="match status" value="1"/>
</dbReference>
<gene>
    <name evidence="8" type="ORF">SAMN04488132_106164</name>
</gene>
<dbReference type="GO" id="GO:0046677">
    <property type="term" value="P:response to antibiotic"/>
    <property type="evidence" value="ECO:0007669"/>
    <property type="project" value="TreeGrafter"/>
</dbReference>
<feature type="domain" description="Multidrug resistance protein MdtA-like C-terminal permuted SH3" evidence="7">
    <location>
        <begin position="301"/>
        <end position="360"/>
    </location>
</feature>
<keyword evidence="3" id="KW-0732">Signal</keyword>
<dbReference type="InterPro" id="IPR058625">
    <property type="entry name" value="MdtA-like_BSH"/>
</dbReference>
<feature type="chain" id="PRO_5012052288" evidence="3">
    <location>
        <begin position="21"/>
        <end position="381"/>
    </location>
</feature>
<evidence type="ECO:0000256" key="2">
    <source>
        <dbReference type="ARBA" id="ARBA00009477"/>
    </source>
</evidence>
<dbReference type="InterPro" id="IPR058624">
    <property type="entry name" value="MdtA-like_HH"/>
</dbReference>
<evidence type="ECO:0000313" key="9">
    <source>
        <dbReference type="Proteomes" id="UP000190888"/>
    </source>
</evidence>
<dbReference type="GO" id="GO:0005886">
    <property type="term" value="C:plasma membrane"/>
    <property type="evidence" value="ECO:0007669"/>
    <property type="project" value="TreeGrafter"/>
</dbReference>
<dbReference type="Pfam" id="PF25944">
    <property type="entry name" value="Beta-barrel_RND"/>
    <property type="match status" value="1"/>
</dbReference>
<dbReference type="GO" id="GO:0030313">
    <property type="term" value="C:cell envelope"/>
    <property type="evidence" value="ECO:0007669"/>
    <property type="project" value="UniProtKB-SubCell"/>
</dbReference>
<feature type="signal peptide" evidence="3">
    <location>
        <begin position="1"/>
        <end position="20"/>
    </location>
</feature>
<feature type="domain" description="Multidrug resistance protein MdtA-like alpha-helical hairpin" evidence="4">
    <location>
        <begin position="102"/>
        <end position="169"/>
    </location>
</feature>
<evidence type="ECO:0000259" key="6">
    <source>
        <dbReference type="Pfam" id="PF25944"/>
    </source>
</evidence>
<dbReference type="Gene3D" id="2.40.50.100">
    <property type="match status" value="1"/>
</dbReference>
<feature type="domain" description="Multidrug resistance protein MdtA-like beta-barrel" evidence="6">
    <location>
        <begin position="211"/>
        <end position="293"/>
    </location>
</feature>
<dbReference type="SUPFAM" id="SSF111369">
    <property type="entry name" value="HlyD-like secretion proteins"/>
    <property type="match status" value="1"/>
</dbReference>
<dbReference type="GO" id="GO:0022857">
    <property type="term" value="F:transmembrane transporter activity"/>
    <property type="evidence" value="ECO:0007669"/>
    <property type="project" value="InterPro"/>
</dbReference>
<protein>
    <submittedName>
        <fullName evidence="8">Membrane fusion protein, multidrug efflux system</fullName>
    </submittedName>
</protein>
<evidence type="ECO:0000256" key="3">
    <source>
        <dbReference type="SAM" id="SignalP"/>
    </source>
</evidence>
<dbReference type="PANTHER" id="PTHR30158">
    <property type="entry name" value="ACRA/E-RELATED COMPONENT OF DRUG EFFLUX TRANSPORTER"/>
    <property type="match status" value="1"/>
</dbReference>
<dbReference type="PANTHER" id="PTHR30158:SF23">
    <property type="entry name" value="MULTIDRUG RESISTANCE PROTEIN MEXA"/>
    <property type="match status" value="1"/>
</dbReference>
<keyword evidence="9" id="KW-1185">Reference proteome</keyword>
<dbReference type="STRING" id="413434.SAMN04488132_106164"/>
<dbReference type="OrthoDB" id="9801814at2"/>
<dbReference type="Gene3D" id="1.10.287.470">
    <property type="entry name" value="Helix hairpin bin"/>
    <property type="match status" value="1"/>
</dbReference>
<dbReference type="Pfam" id="PF25876">
    <property type="entry name" value="HH_MFP_RND"/>
    <property type="match status" value="1"/>
</dbReference>
<evidence type="ECO:0000256" key="1">
    <source>
        <dbReference type="ARBA" id="ARBA00004196"/>
    </source>
</evidence>
<dbReference type="Proteomes" id="UP000190888">
    <property type="component" value="Unassembled WGS sequence"/>
</dbReference>
<dbReference type="NCBIfam" id="TIGR01730">
    <property type="entry name" value="RND_mfp"/>
    <property type="match status" value="1"/>
</dbReference>
<dbReference type="AlphaFoldDB" id="A0A1T4PRC1"/>
<organism evidence="8 9">
    <name type="scientific">Sediminibacterium ginsengisoli</name>
    <dbReference type="NCBI Taxonomy" id="413434"/>
    <lineage>
        <taxon>Bacteria</taxon>
        <taxon>Pseudomonadati</taxon>
        <taxon>Bacteroidota</taxon>
        <taxon>Chitinophagia</taxon>
        <taxon>Chitinophagales</taxon>
        <taxon>Chitinophagaceae</taxon>
        <taxon>Sediminibacterium</taxon>
    </lineage>
</organism>
<feature type="domain" description="Multidrug resistance protein MdtA-like barrel-sandwich hybrid" evidence="5">
    <location>
        <begin position="60"/>
        <end position="199"/>
    </location>
</feature>